<dbReference type="EMBL" id="KZ825558">
    <property type="protein sequence ID" value="PYI27950.1"/>
    <property type="molecule type" value="Genomic_DNA"/>
</dbReference>
<feature type="repeat" description="WD" evidence="3">
    <location>
        <begin position="1161"/>
        <end position="1195"/>
    </location>
</feature>
<keyword evidence="1 3" id="KW-0853">WD repeat</keyword>
<dbReference type="InterPro" id="IPR036322">
    <property type="entry name" value="WD40_repeat_dom_sf"/>
</dbReference>
<accession>A0A2V5IHG7</accession>
<dbReference type="Gene3D" id="2.130.10.10">
    <property type="entry name" value="YVTN repeat-like/Quinoprotein amine dehydrogenase"/>
    <property type="match status" value="4"/>
</dbReference>
<evidence type="ECO:0000313" key="7">
    <source>
        <dbReference type="EMBL" id="PYI27950.1"/>
    </source>
</evidence>
<dbReference type="InterPro" id="IPR015943">
    <property type="entry name" value="WD40/YVTN_repeat-like_dom_sf"/>
</dbReference>
<feature type="compositionally biased region" description="Basic and acidic residues" evidence="4">
    <location>
        <begin position="1"/>
        <end position="13"/>
    </location>
</feature>
<feature type="region of interest" description="Disordered" evidence="4">
    <location>
        <begin position="1"/>
        <end position="55"/>
    </location>
</feature>
<evidence type="ECO:0000256" key="1">
    <source>
        <dbReference type="ARBA" id="ARBA00022574"/>
    </source>
</evidence>
<gene>
    <name evidence="7" type="ORF">BP00DRAFT_497668</name>
</gene>
<evidence type="ECO:0000313" key="8">
    <source>
        <dbReference type="Proteomes" id="UP000248817"/>
    </source>
</evidence>
<dbReference type="InterPro" id="IPR056884">
    <property type="entry name" value="NPHP3-like_N"/>
</dbReference>
<feature type="domain" description="Nephrocystin 3-like N-terminal" evidence="6">
    <location>
        <begin position="396"/>
        <end position="555"/>
    </location>
</feature>
<evidence type="ECO:0000256" key="4">
    <source>
        <dbReference type="SAM" id="MobiDB-lite"/>
    </source>
</evidence>
<protein>
    <submittedName>
        <fullName evidence="7">WD40 repeat-like protein</fullName>
    </submittedName>
</protein>
<proteinExistence type="predicted"/>
<evidence type="ECO:0000256" key="3">
    <source>
        <dbReference type="PROSITE-ProRule" id="PRU00221"/>
    </source>
</evidence>
<dbReference type="InterPro" id="IPR011047">
    <property type="entry name" value="Quinoprotein_ADH-like_sf"/>
</dbReference>
<feature type="repeat" description="WD" evidence="3">
    <location>
        <begin position="977"/>
        <end position="1018"/>
    </location>
</feature>
<dbReference type="CDD" id="cd00200">
    <property type="entry name" value="WD40"/>
    <property type="match status" value="2"/>
</dbReference>
<dbReference type="Gene3D" id="3.40.50.300">
    <property type="entry name" value="P-loop containing nucleotide triphosphate hydrolases"/>
    <property type="match status" value="1"/>
</dbReference>
<keyword evidence="8" id="KW-1185">Reference proteome</keyword>
<dbReference type="SUPFAM" id="SSF50978">
    <property type="entry name" value="WD40 repeat-like"/>
    <property type="match status" value="1"/>
</dbReference>
<evidence type="ECO:0000259" key="6">
    <source>
        <dbReference type="Pfam" id="PF24883"/>
    </source>
</evidence>
<dbReference type="InterPro" id="IPR001680">
    <property type="entry name" value="WD40_rpt"/>
</dbReference>
<dbReference type="Pfam" id="PF24883">
    <property type="entry name" value="NPHP3_N"/>
    <property type="match status" value="1"/>
</dbReference>
<dbReference type="Pfam" id="PF17100">
    <property type="entry name" value="NACHT_N"/>
    <property type="match status" value="1"/>
</dbReference>
<keyword evidence="2" id="KW-0677">Repeat</keyword>
<dbReference type="PANTHER" id="PTHR19848">
    <property type="entry name" value="WD40 REPEAT PROTEIN"/>
    <property type="match status" value="1"/>
</dbReference>
<feature type="compositionally biased region" description="Polar residues" evidence="4">
    <location>
        <begin position="25"/>
        <end position="35"/>
    </location>
</feature>
<reference evidence="7 8" key="1">
    <citation type="submission" date="2018-02" db="EMBL/GenBank/DDBJ databases">
        <title>The genomes of Aspergillus section Nigri reveals drivers in fungal speciation.</title>
        <authorList>
            <consortium name="DOE Joint Genome Institute"/>
            <person name="Vesth T.C."/>
            <person name="Nybo J."/>
            <person name="Theobald S."/>
            <person name="Brandl J."/>
            <person name="Frisvad J.C."/>
            <person name="Nielsen K.F."/>
            <person name="Lyhne E.K."/>
            <person name="Kogle M.E."/>
            <person name="Kuo A."/>
            <person name="Riley R."/>
            <person name="Clum A."/>
            <person name="Nolan M."/>
            <person name="Lipzen A."/>
            <person name="Salamov A."/>
            <person name="Henrissat B."/>
            <person name="Wiebenga A."/>
            <person name="De vries R.P."/>
            <person name="Grigoriev I.V."/>
            <person name="Mortensen U.H."/>
            <person name="Andersen M.R."/>
            <person name="Baker S.E."/>
        </authorList>
    </citation>
    <scope>NUCLEOTIDE SEQUENCE [LARGE SCALE GENOMIC DNA]</scope>
    <source>
        <strain evidence="7 8">CBS 114.80</strain>
    </source>
</reference>
<dbReference type="PROSITE" id="PS50082">
    <property type="entry name" value="WD_REPEATS_2"/>
    <property type="match status" value="6"/>
</dbReference>
<sequence length="1439" mass="161717">MAFLKRFREARRQREPRRHKPATTPPTRGNSYLSSVPTTVGPETPGPGPRTLHDSVDDLQLESGSRENRTTIPEGPLWKEALERLRGDAKMKKVLDGFEAALLNTGIAMQNTYTEHREGFAECDTKTQLPSRGIDSIEPLQDVVRERLRAIAKEDEVTILNHRVNIKAKIRKGVSFIQSTQAFISAAVSADPHASLAWAGILVILPILTRTVTGETDAVDGFNYVSRVLVRCRIIEERYFAGNTNSRSESNIQALETSARENLINLYASILQYEIRFLVYLTNGKARRFLSNLTLSDDWNTIWNDIKSHEEETRKDLEAISTTTWKNIENATDNWNSIAQVLLDQIEQIERDQHDHALYLLRERLDAIPFARGAAFDSQDNQHSTCLTNTRMELLEEIRTWAQGHNEHEIFWLKGVAGTGKSTIARTVATELHGIGCLVGSFFFARGHGDRGNGKKFVTSIARQLAEQDPIALESICKAYQEGLTDKYLAFQWETLIREPLSRVGDLSRPFILVVDALDECVEMEIPNIIKIFTQGFTKSRSKSTQPFRVFITSRPETVVRAGFENTDKAILYDLALDRVPEAQIKRDIRTYIEHCMREIRDSKRLEKHWPGDDNILELATRADRLFIYAATICRHLQKAIYPKKGLERILDANPWDSSTKALNEVYAQILGNYLSSGNEDEIDDQIILFQQIVGTIITLSEPLSICSLAALLHIEADWVESTIQPLYSVLDIPSDRHSPVKIFHQSFRDFLIRSDTCRVYHELMGVSTKLWVDETKKHRALVSNCFRTMTKGQHQLRKNICKLSQDCTLRADVDGELIRANLPPELEYSCRYWVHHMSQGSLFGEYECEAFGFLGEHLLHWFEAMSFLGMISEAILSIVGLETLVKTLDCQSSAVASITISSDGHRIFSASCDGTTRLWDTATGALLQEVQGYEVEQEPLWVTAALSPDCQKLACAAERGKLKLRDISTGETLQHLNGHTDSILCASFSFDSQLLLSGADDMTLRLWDVATGMLLSTFEGHTNSVTGVVFSSGMNCPLSSIQEREITVASCSRDKTIRLWDGVNGNLRKCLRGHTDTVWCVAFAPDNQQLASGGSDHTIRIWDVSKGQTLRILEHASIVTTVAFSPNGRRLASCSSDSEVTIWDPASVWDTSSGAPLETNDEHGTTYGSIAIAPDGRWLASAENRKKVRVWELSPHGLRYTIQNDAGRDFWCFNFSHDSCWLACGLDGGQIMLWEMATGRQQILDGSYPDNNFRSLAVSFSEDGKWIVSASDEGSIALWEIATNTVVQKFQTSHSGIKTLALSKDNQLLAYSTHWETSIWDLSTKKQLALVGSGLNNISMQFSGDGTSLKTDHGIFSVPSSTGEGLSQSHRLPNQIWIKDQWVLYDEQRILWLPPEYRPSQWLICDSLLTIGTSAGHVFFLRFDKSKLRDKKRKDIAA</sequence>
<feature type="repeat" description="WD" evidence="3">
    <location>
        <begin position="889"/>
        <end position="930"/>
    </location>
</feature>
<evidence type="ECO:0000259" key="5">
    <source>
        <dbReference type="Pfam" id="PF17100"/>
    </source>
</evidence>
<feature type="repeat" description="WD" evidence="3">
    <location>
        <begin position="1113"/>
        <end position="1145"/>
    </location>
</feature>
<organism evidence="7 8">
    <name type="scientific">Aspergillus indologenus CBS 114.80</name>
    <dbReference type="NCBI Taxonomy" id="1450541"/>
    <lineage>
        <taxon>Eukaryota</taxon>
        <taxon>Fungi</taxon>
        <taxon>Dikarya</taxon>
        <taxon>Ascomycota</taxon>
        <taxon>Pezizomycotina</taxon>
        <taxon>Eurotiomycetes</taxon>
        <taxon>Eurotiomycetidae</taxon>
        <taxon>Eurotiales</taxon>
        <taxon>Aspergillaceae</taxon>
        <taxon>Aspergillus</taxon>
        <taxon>Aspergillus subgen. Circumdati</taxon>
    </lineage>
</organism>
<name>A0A2V5IHG7_9EURO</name>
<feature type="repeat" description="WD" evidence="3">
    <location>
        <begin position="1258"/>
        <end position="1290"/>
    </location>
</feature>
<dbReference type="PROSITE" id="PS50294">
    <property type="entry name" value="WD_REPEATS_REGION"/>
    <property type="match status" value="4"/>
</dbReference>
<dbReference type="PROSITE" id="PS00678">
    <property type="entry name" value="WD_REPEATS_1"/>
    <property type="match status" value="3"/>
</dbReference>
<dbReference type="SMART" id="SM00320">
    <property type="entry name" value="WD40"/>
    <property type="match status" value="10"/>
</dbReference>
<dbReference type="Pfam" id="PF00400">
    <property type="entry name" value="WD40"/>
    <property type="match status" value="7"/>
</dbReference>
<dbReference type="InterPro" id="IPR031359">
    <property type="entry name" value="NACHT_N"/>
</dbReference>
<feature type="repeat" description="WD" evidence="3">
    <location>
        <begin position="1072"/>
        <end position="1113"/>
    </location>
</feature>
<dbReference type="InterPro" id="IPR020472">
    <property type="entry name" value="WD40_PAC1"/>
</dbReference>
<dbReference type="SUPFAM" id="SSF52540">
    <property type="entry name" value="P-loop containing nucleoside triphosphate hydrolases"/>
    <property type="match status" value="1"/>
</dbReference>
<dbReference type="PRINTS" id="PR00320">
    <property type="entry name" value="GPROTEINBRPT"/>
</dbReference>
<dbReference type="InterPro" id="IPR027417">
    <property type="entry name" value="P-loop_NTPase"/>
</dbReference>
<evidence type="ECO:0000256" key="2">
    <source>
        <dbReference type="ARBA" id="ARBA00022737"/>
    </source>
</evidence>
<dbReference type="PANTHER" id="PTHR19848:SF8">
    <property type="entry name" value="F-BOX AND WD REPEAT DOMAIN CONTAINING 7"/>
    <property type="match status" value="1"/>
</dbReference>
<dbReference type="SUPFAM" id="SSF50998">
    <property type="entry name" value="Quinoprotein alcohol dehydrogenase-like"/>
    <property type="match status" value="1"/>
</dbReference>
<feature type="domain" description="NWD NACHT-NTPase N-terminal" evidence="5">
    <location>
        <begin position="77"/>
        <end position="316"/>
    </location>
</feature>
<dbReference type="Proteomes" id="UP000248817">
    <property type="component" value="Unassembled WGS sequence"/>
</dbReference>
<dbReference type="InterPro" id="IPR019775">
    <property type="entry name" value="WD40_repeat_CS"/>
</dbReference>